<keyword evidence="2" id="KW-1185">Reference proteome</keyword>
<dbReference type="Proteomes" id="UP000035909">
    <property type="component" value="Unassembled WGS sequence"/>
</dbReference>
<reference evidence="1 2" key="1">
    <citation type="submission" date="2015-05" db="EMBL/GenBank/DDBJ databases">
        <title>Photobacterium galathea sp. nov.</title>
        <authorList>
            <person name="Machado H."/>
            <person name="Gram L."/>
        </authorList>
    </citation>
    <scope>NUCLEOTIDE SEQUENCE [LARGE SCALE GENOMIC DNA]</scope>
    <source>
        <strain evidence="1 2">DSM 22954</strain>
    </source>
</reference>
<dbReference type="PATRIC" id="fig|320778.3.peg.5203"/>
<evidence type="ECO:0000313" key="2">
    <source>
        <dbReference type="Proteomes" id="UP000035909"/>
    </source>
</evidence>
<dbReference type="RefSeq" id="WP_047887861.1">
    <property type="nucleotide sequence ID" value="NZ_LDOU01000037.1"/>
</dbReference>
<evidence type="ECO:0008006" key="3">
    <source>
        <dbReference type="Google" id="ProtNLM"/>
    </source>
</evidence>
<organism evidence="1 2">
    <name type="scientific">Photobacterium ganghwense</name>
    <dbReference type="NCBI Taxonomy" id="320778"/>
    <lineage>
        <taxon>Bacteria</taxon>
        <taxon>Pseudomonadati</taxon>
        <taxon>Pseudomonadota</taxon>
        <taxon>Gammaproteobacteria</taxon>
        <taxon>Vibrionales</taxon>
        <taxon>Vibrionaceae</taxon>
        <taxon>Photobacterium</taxon>
    </lineage>
</organism>
<name>A0A0J1GWS4_9GAMM</name>
<dbReference type="AlphaFoldDB" id="A0A0J1GWS4"/>
<gene>
    <name evidence="1" type="ORF">ABT57_24330</name>
</gene>
<dbReference type="OrthoDB" id="7060618at2"/>
<dbReference type="EMBL" id="LDOU01000037">
    <property type="protein sequence ID" value="KLV03864.1"/>
    <property type="molecule type" value="Genomic_DNA"/>
</dbReference>
<evidence type="ECO:0000313" key="1">
    <source>
        <dbReference type="EMBL" id="KLV03864.1"/>
    </source>
</evidence>
<protein>
    <recommendedName>
        <fullName evidence="3">Uracil-DNA glycosylase-like domain-containing protein</fullName>
    </recommendedName>
</protein>
<dbReference type="Gene3D" id="3.40.470.10">
    <property type="entry name" value="Uracil-DNA glycosylase-like domain"/>
    <property type="match status" value="1"/>
</dbReference>
<sequence length="198" mass="22915">MNNFEGRYFKPWVGDNYGRNGKSILVLGESIYRCPRTSPDRCIELITNNASGTERHKFYTNIFLAFEGPEKARTPEEKSIFWHSVCYINFVDDLVESSRLSPSRESFDKARDDWQRLLDHFKPDYVVALGKRLWDNLPTGTGQDYISTLDKPNHPVRSYEHSTGTVKVTYVYHPSAIFSSGVWHQVINELFDNGQQLL</sequence>
<dbReference type="STRING" id="320778.ABT57_24330"/>
<accession>A0A0J1GWS4</accession>
<dbReference type="InterPro" id="IPR036895">
    <property type="entry name" value="Uracil-DNA_glycosylase-like_sf"/>
</dbReference>
<comment type="caution">
    <text evidence="1">The sequence shown here is derived from an EMBL/GenBank/DDBJ whole genome shotgun (WGS) entry which is preliminary data.</text>
</comment>
<proteinExistence type="predicted"/>